<dbReference type="Proteomes" id="UP000191112">
    <property type="component" value="Unassembled WGS sequence"/>
</dbReference>
<keyword evidence="3" id="KW-0012">Acyltransferase</keyword>
<feature type="transmembrane region" description="Helical" evidence="1">
    <location>
        <begin position="112"/>
        <end position="131"/>
    </location>
</feature>
<sequence length="356" mass="41850">MQSRGSFTLDDTNYFKGIAILLIVLHNYLHWQVGFSIENESDFTANNAQIFLENLYPVQWPNFFVSIFSFLGHYGVQLFVFFSAYGLSIQFIKNENSRLNYFKYLKTRLKKLYVLLIFGFIVYHIFFYIGFGEVYSLKKTAVKSILLSSSISNFYKPWTYNMLSGPFWFFGLMVQLYVAFPFLFKILKKYKLALILATTYVLITVLYYTVDKQTNFNILPSLIGHLPEVFLGIYFAQNKLKKPSAIVFISSLVVFSLSQVYEFLFPFSFLAFTLVLLYIFENLYIVLGSSWKKIFVSIGKISMIIFVTNGIFRILPLFDIENMDIRAERIFLYLILLLPTCYLLYFIYNKIFEKIK</sequence>
<evidence type="ECO:0000313" key="3">
    <source>
        <dbReference type="EMBL" id="SKB81130.1"/>
    </source>
</evidence>
<keyword evidence="1" id="KW-1133">Transmembrane helix</keyword>
<dbReference type="EMBL" id="FUYZ01000003">
    <property type="protein sequence ID" value="SKB81130.1"/>
    <property type="molecule type" value="Genomic_DNA"/>
</dbReference>
<evidence type="ECO:0000256" key="1">
    <source>
        <dbReference type="SAM" id="Phobius"/>
    </source>
</evidence>
<keyword evidence="1" id="KW-0472">Membrane</keyword>
<protein>
    <submittedName>
        <fullName evidence="3">Acyltransferase family protein</fullName>
    </submittedName>
</protein>
<feature type="transmembrane region" description="Helical" evidence="1">
    <location>
        <begin position="158"/>
        <end position="180"/>
    </location>
</feature>
<keyword evidence="4" id="KW-1185">Reference proteome</keyword>
<dbReference type="RefSeq" id="WP_159447631.1">
    <property type="nucleotide sequence ID" value="NZ_FUYZ01000003.1"/>
</dbReference>
<dbReference type="STRING" id="619805.SAMN05660477_01245"/>
<feature type="transmembrane region" description="Helical" evidence="1">
    <location>
        <begin position="12"/>
        <end position="29"/>
    </location>
</feature>
<gene>
    <name evidence="3" type="ORF">SAMN05660477_01245</name>
</gene>
<feature type="transmembrane region" description="Helical" evidence="1">
    <location>
        <begin position="330"/>
        <end position="348"/>
    </location>
</feature>
<name>A0A1T5EBE3_9FLAO</name>
<feature type="domain" description="Acyltransferase 3" evidence="2">
    <location>
        <begin position="13"/>
        <end position="343"/>
    </location>
</feature>
<feature type="transmembrane region" description="Helical" evidence="1">
    <location>
        <begin position="63"/>
        <end position="92"/>
    </location>
</feature>
<dbReference type="AlphaFoldDB" id="A0A1T5EBE3"/>
<dbReference type="GO" id="GO:0016747">
    <property type="term" value="F:acyltransferase activity, transferring groups other than amino-acyl groups"/>
    <property type="evidence" value="ECO:0007669"/>
    <property type="project" value="InterPro"/>
</dbReference>
<keyword evidence="1" id="KW-0812">Transmembrane</keyword>
<feature type="transmembrane region" description="Helical" evidence="1">
    <location>
        <begin position="294"/>
        <end position="318"/>
    </location>
</feature>
<feature type="transmembrane region" description="Helical" evidence="1">
    <location>
        <begin position="243"/>
        <end position="261"/>
    </location>
</feature>
<keyword evidence="3" id="KW-0808">Transferase</keyword>
<organism evidence="3 4">
    <name type="scientific">Soonwooa buanensis</name>
    <dbReference type="NCBI Taxonomy" id="619805"/>
    <lineage>
        <taxon>Bacteria</taxon>
        <taxon>Pseudomonadati</taxon>
        <taxon>Bacteroidota</taxon>
        <taxon>Flavobacteriia</taxon>
        <taxon>Flavobacteriales</taxon>
        <taxon>Weeksellaceae</taxon>
        <taxon>Chryseobacterium group</taxon>
        <taxon>Soonwooa</taxon>
    </lineage>
</organism>
<feature type="transmembrane region" description="Helical" evidence="1">
    <location>
        <begin position="216"/>
        <end position="236"/>
    </location>
</feature>
<feature type="transmembrane region" description="Helical" evidence="1">
    <location>
        <begin position="192"/>
        <end position="210"/>
    </location>
</feature>
<evidence type="ECO:0000259" key="2">
    <source>
        <dbReference type="Pfam" id="PF01757"/>
    </source>
</evidence>
<dbReference type="OrthoDB" id="128906at2"/>
<dbReference type="Pfam" id="PF01757">
    <property type="entry name" value="Acyl_transf_3"/>
    <property type="match status" value="1"/>
</dbReference>
<reference evidence="3 4" key="1">
    <citation type="submission" date="2017-02" db="EMBL/GenBank/DDBJ databases">
        <authorList>
            <person name="Peterson S.W."/>
        </authorList>
    </citation>
    <scope>NUCLEOTIDE SEQUENCE [LARGE SCALE GENOMIC DNA]</scope>
    <source>
        <strain evidence="3 4">DSM 22323</strain>
    </source>
</reference>
<accession>A0A1T5EBE3</accession>
<proteinExistence type="predicted"/>
<evidence type="ECO:0000313" key="4">
    <source>
        <dbReference type="Proteomes" id="UP000191112"/>
    </source>
</evidence>
<feature type="transmembrane region" description="Helical" evidence="1">
    <location>
        <begin position="267"/>
        <end position="287"/>
    </location>
</feature>
<dbReference type="InterPro" id="IPR002656">
    <property type="entry name" value="Acyl_transf_3_dom"/>
</dbReference>